<evidence type="ECO:0000313" key="2">
    <source>
        <dbReference type="Proteomes" id="UP001470230"/>
    </source>
</evidence>
<protein>
    <submittedName>
        <fullName evidence="1">Uncharacterized protein</fullName>
    </submittedName>
</protein>
<comment type="caution">
    <text evidence="1">The sequence shown here is derived from an EMBL/GenBank/DDBJ whole genome shotgun (WGS) entry which is preliminary data.</text>
</comment>
<dbReference type="PANTHER" id="PTHR34925">
    <property type="match status" value="1"/>
</dbReference>
<proteinExistence type="predicted"/>
<organism evidence="1 2">
    <name type="scientific">Tritrichomonas musculus</name>
    <dbReference type="NCBI Taxonomy" id="1915356"/>
    <lineage>
        <taxon>Eukaryota</taxon>
        <taxon>Metamonada</taxon>
        <taxon>Parabasalia</taxon>
        <taxon>Tritrichomonadida</taxon>
        <taxon>Tritrichomonadidae</taxon>
        <taxon>Tritrichomonas</taxon>
    </lineage>
</organism>
<accession>A0ABR2H9T5</accession>
<name>A0ABR2H9T5_9EUKA</name>
<dbReference type="Proteomes" id="UP001470230">
    <property type="component" value="Unassembled WGS sequence"/>
</dbReference>
<sequence length="528" mass="61082">MIHRQNTDHSITIEGSKEVLDKLKEKISNLLGIRDSIGDNLFIELQSVFKPLKNEQGEPLTISAKEALQSLNKTPEYTDNCKNFLQALGNKEKPKLPKPPVGSLTFKEVLEKFGIQNPSERKVIIKVPDELKETLKNVKRYHEPDDNEKLFSILEDQGNTKSFVYKFEIISDNEVRIYRYFADKDDKHFIYTSLRLLCFYQAKELGPVLNLFKERAASYLINCLPAMPDKPLNQVEEFHCELIDIDYEIPPVELFFKNPVRISVYEAIFLIEIFSEIQDKHQRCNFDKPFLTIKTVYLLSILSPLPVAFQYIDKDRNVELTFADTTCASADFIFNQVKFAMGIFSRLPQFSAYFSYVDSIYWPSEKFITINEKIGLAIVRSTDTNRAGKTACFQVWSLLNKPIVGNDLSQVNILKQELHKIYDEIKLYRCDQCNQWFSTGFGGECVITEHPGFRIEFEDTHQMEKIEYVQEGGKLVEMKFVNYSCCGEKPENAPGCYEMLFPNGHLKKEENGKEISCSDYKDNIFNPN</sequence>
<reference evidence="1 2" key="1">
    <citation type="submission" date="2024-04" db="EMBL/GenBank/DDBJ databases">
        <title>Tritrichomonas musculus Genome.</title>
        <authorList>
            <person name="Alves-Ferreira E."/>
            <person name="Grigg M."/>
            <person name="Lorenzi H."/>
            <person name="Galac M."/>
        </authorList>
    </citation>
    <scope>NUCLEOTIDE SEQUENCE [LARGE SCALE GENOMIC DNA]</scope>
    <source>
        <strain evidence="1 2">EAF2021</strain>
    </source>
</reference>
<dbReference type="PANTHER" id="PTHR34925:SF2">
    <property type="entry name" value="PAZ DOMAIN-CONTAINING PROTEIN"/>
    <property type="match status" value="1"/>
</dbReference>
<gene>
    <name evidence="1" type="ORF">M9Y10_025472</name>
</gene>
<evidence type="ECO:0000313" key="1">
    <source>
        <dbReference type="EMBL" id="KAK8842613.1"/>
    </source>
</evidence>
<keyword evidence="2" id="KW-1185">Reference proteome</keyword>
<dbReference type="EMBL" id="JAPFFF010000037">
    <property type="protein sequence ID" value="KAK8842613.1"/>
    <property type="molecule type" value="Genomic_DNA"/>
</dbReference>